<evidence type="ECO:0000259" key="11">
    <source>
        <dbReference type="Pfam" id="PF08264"/>
    </source>
</evidence>
<organism evidence="12 14">
    <name type="scientific">Schizosaccharomyces japonicus (strain yFS275 / FY16936)</name>
    <name type="common">Fission yeast</name>
    <dbReference type="NCBI Taxonomy" id="402676"/>
    <lineage>
        <taxon>Eukaryota</taxon>
        <taxon>Fungi</taxon>
        <taxon>Dikarya</taxon>
        <taxon>Ascomycota</taxon>
        <taxon>Taphrinomycotina</taxon>
        <taxon>Schizosaccharomycetes</taxon>
        <taxon>Schizosaccharomycetales</taxon>
        <taxon>Schizosaccharomycetaceae</taxon>
        <taxon>Schizosaccharomyces</taxon>
    </lineage>
</organism>
<dbReference type="InterPro" id="IPR002300">
    <property type="entry name" value="aa-tRNA-synth_Ia"/>
</dbReference>
<dbReference type="CDD" id="cd07960">
    <property type="entry name" value="Anticodon_Ia_Ile_BEm"/>
    <property type="match status" value="1"/>
</dbReference>
<sequence length="981" mass="111503">MKIRSFCDVSTAILRTTPSINSLKPASFYRNATTSATKDFSKTLQLPYTSFPIRPNVTENELRYEKMLNEELYHWQQENLKEFPPFVLHDGPPFANGSIHIGHALNKISKDIINRTRLILGQRVSFVPGWDCHGLPIEMKALEAGDDSHKTPLDVRRIANSFAEKTIEEQKAAFKRFSIMTDWDAAYKTTDLDYQLAQLNVFKELVSLNLVKRQFKPVHWSPATHSVLAEAELEYQDNHKSQAAYICFPLQDFFLNKVRISNAFAVIWTTAPWTLFSNKAIAYNSNIQYVLYNLDARVLLLAKDRISVIDPLQKGTVVAFVSNDLLQTLTYTQPLSSDKVGHLYAADFVDAKSGSGLVHIAPGHGFEDYSLATDLKLGVFSPVDDKGCFTEEVAGGFLKGYNVLGRGSKIVLKMLEDAGLMLYSHVYTHRFPYDWRSHTPVIMRSMAQWFIELTNVKDKALKALEYVSFFPERSRERLTSFVQTRPEWCISRQRYWGVPIPVLYNIETGEPLLTSLSVDWIIKRFSGLGIEAWFAPAKSIQEEQEWVAPEYRGELYQRGQETFDVWFDSGTSWTLLNKQGAFSNSPLADVCFEGSDQHRGWFQSSLLTYVAYTGNPVAPYKSVCTHGFVCDEKGRKQSKSVGNVTDPLAVLDGCTKKKQPAFGTDVLRLWAATCDVTKDVVLSSLILKNISDTLKKWRLTARFCLGNLYDWKHENIISFEKLPPIDQTFLSHLSVFQRDLLRLMKVPCSTAQQVQLISRFMNTALSAQYFEAVKDALYASAADSNVRRSAQTCLVYVLRTLAWAIAPIVPYTAQEIWEHCPSDVRLGFATPFHGNKSLVAKSAPALPSHLRNSLNMEWVQLQHIRDYVNILAQKAREAKVLGSSLEADVWLQTNSKKLQQLLDKYGSDIHRLVNVSNVFINKENQGIQQKWVFEEEFTPEEGNIVVTLAPAISHKCPRCWLYRSENEGDLCNRCTELIFHQ</sequence>
<keyword evidence="7 9" id="KW-0030">Aminoacyl-tRNA synthetase</keyword>
<dbReference type="VEuPathDB" id="FungiDB:SJAG_04285"/>
<dbReference type="Proteomes" id="UP000001744">
    <property type="component" value="Unassembled WGS sequence"/>
</dbReference>
<keyword evidence="14" id="KW-1185">Reference proteome</keyword>
<dbReference type="SUPFAM" id="SSF52374">
    <property type="entry name" value="Nucleotidylyl transferase"/>
    <property type="match status" value="1"/>
</dbReference>
<comment type="similarity">
    <text evidence="1 9">Belongs to the class-I aminoacyl-tRNA synthetase family.</text>
</comment>
<dbReference type="InterPro" id="IPR009008">
    <property type="entry name" value="Val/Leu/Ile-tRNA-synth_edit"/>
</dbReference>
<evidence type="ECO:0000256" key="6">
    <source>
        <dbReference type="ARBA" id="ARBA00022917"/>
    </source>
</evidence>
<dbReference type="Gene3D" id="3.40.50.620">
    <property type="entry name" value="HUPs"/>
    <property type="match status" value="2"/>
</dbReference>
<evidence type="ECO:0000313" key="12">
    <source>
        <dbReference type="EMBL" id="EEB09107.1"/>
    </source>
</evidence>
<proteinExistence type="inferred from homology"/>
<keyword evidence="6 9" id="KW-0648">Protein biosynthesis</keyword>
<dbReference type="OrthoDB" id="10264412at2759"/>
<evidence type="ECO:0000256" key="2">
    <source>
        <dbReference type="ARBA" id="ARBA00013165"/>
    </source>
</evidence>
<dbReference type="GO" id="GO:0000049">
    <property type="term" value="F:tRNA binding"/>
    <property type="evidence" value="ECO:0007669"/>
    <property type="project" value="InterPro"/>
</dbReference>
<dbReference type="InterPro" id="IPR002301">
    <property type="entry name" value="Ile-tRNA-ligase"/>
</dbReference>
<evidence type="ECO:0000256" key="3">
    <source>
        <dbReference type="ARBA" id="ARBA00022598"/>
    </source>
</evidence>
<dbReference type="InterPro" id="IPR013155">
    <property type="entry name" value="M/V/L/I-tRNA-synth_anticd-bd"/>
</dbReference>
<dbReference type="RefSeq" id="XP_002175400.1">
    <property type="nucleotide sequence ID" value="XM_002175364.1"/>
</dbReference>
<dbReference type="EC" id="6.1.1.5" evidence="2"/>
<keyword evidence="4 9" id="KW-0547">Nucleotide-binding</keyword>
<evidence type="ECO:0000256" key="4">
    <source>
        <dbReference type="ARBA" id="ARBA00022741"/>
    </source>
</evidence>
<dbReference type="GO" id="GO:0005524">
    <property type="term" value="F:ATP binding"/>
    <property type="evidence" value="ECO:0007669"/>
    <property type="project" value="UniProtKB-KW"/>
</dbReference>
<dbReference type="GO" id="GO:0032543">
    <property type="term" value="P:mitochondrial translation"/>
    <property type="evidence" value="ECO:0000318"/>
    <property type="project" value="GO_Central"/>
</dbReference>
<dbReference type="InterPro" id="IPR014729">
    <property type="entry name" value="Rossmann-like_a/b/a_fold"/>
</dbReference>
<protein>
    <recommendedName>
        <fullName evidence="2">isoleucine--tRNA ligase</fullName>
        <ecNumber evidence="2">6.1.1.5</ecNumber>
    </recommendedName>
    <alternativeName>
        <fullName evidence="8">Isoleucyl-tRNA synthetase</fullName>
    </alternativeName>
</protein>
<dbReference type="OMA" id="HCWRCKT"/>
<keyword evidence="3 9" id="KW-0436">Ligase</keyword>
<evidence type="ECO:0000313" key="14">
    <source>
        <dbReference type="Proteomes" id="UP000001744"/>
    </source>
</evidence>
<dbReference type="GeneID" id="7052545"/>
<dbReference type="Pfam" id="PF08264">
    <property type="entry name" value="Anticodon_1"/>
    <property type="match status" value="1"/>
</dbReference>
<dbReference type="EMBL" id="KE651167">
    <property type="protein sequence ID" value="EEB09107.1"/>
    <property type="molecule type" value="Genomic_DNA"/>
</dbReference>
<dbReference type="AlphaFoldDB" id="B6K6F3"/>
<dbReference type="InterPro" id="IPR009080">
    <property type="entry name" value="tRNAsynth_Ia_anticodon-bd"/>
</dbReference>
<reference evidence="12 14" key="1">
    <citation type="journal article" date="2011" name="Science">
        <title>Comparative functional genomics of the fission yeasts.</title>
        <authorList>
            <person name="Rhind N."/>
            <person name="Chen Z."/>
            <person name="Yassour M."/>
            <person name="Thompson D.A."/>
            <person name="Haas B.J."/>
            <person name="Habib N."/>
            <person name="Wapinski I."/>
            <person name="Roy S."/>
            <person name="Lin M.F."/>
            <person name="Heiman D.I."/>
            <person name="Young S.K."/>
            <person name="Furuya K."/>
            <person name="Guo Y."/>
            <person name="Pidoux A."/>
            <person name="Chen H.M."/>
            <person name="Robbertse B."/>
            <person name="Goldberg J.M."/>
            <person name="Aoki K."/>
            <person name="Bayne E.H."/>
            <person name="Berlin A.M."/>
            <person name="Desjardins C.A."/>
            <person name="Dobbs E."/>
            <person name="Dukaj L."/>
            <person name="Fan L."/>
            <person name="FitzGerald M.G."/>
            <person name="French C."/>
            <person name="Gujja S."/>
            <person name="Hansen K."/>
            <person name="Keifenheim D."/>
            <person name="Levin J.Z."/>
            <person name="Mosher R.A."/>
            <person name="Mueller C.A."/>
            <person name="Pfiffner J."/>
            <person name="Priest M."/>
            <person name="Russ C."/>
            <person name="Smialowska A."/>
            <person name="Swoboda P."/>
            <person name="Sykes S.M."/>
            <person name="Vaughn M."/>
            <person name="Vengrova S."/>
            <person name="Yoder R."/>
            <person name="Zeng Q."/>
            <person name="Allshire R."/>
            <person name="Baulcombe D."/>
            <person name="Birren B.W."/>
            <person name="Brown W."/>
            <person name="Ekwall K."/>
            <person name="Kellis M."/>
            <person name="Leatherwood J."/>
            <person name="Levin H."/>
            <person name="Margalit H."/>
            <person name="Martienssen R."/>
            <person name="Nieduszynski C.A."/>
            <person name="Spatafora J.W."/>
            <person name="Friedman N."/>
            <person name="Dalgaard J.Z."/>
            <person name="Baumann P."/>
            <person name="Niki H."/>
            <person name="Regev A."/>
            <person name="Nusbaum C."/>
        </authorList>
    </citation>
    <scope>NUCLEOTIDE SEQUENCE [LARGE SCALE GENOMIC DNA]</scope>
    <source>
        <strain evidence="14">yFS275 / FY16936</strain>
    </source>
</reference>
<dbReference type="JaponicusDB" id="SJAG_04285">
    <property type="gene designation" value="ism1"/>
</dbReference>
<evidence type="ECO:0000256" key="7">
    <source>
        <dbReference type="ARBA" id="ARBA00023146"/>
    </source>
</evidence>
<evidence type="ECO:0000313" key="13">
    <source>
        <dbReference type="JaponicusDB" id="SJAG_04285"/>
    </source>
</evidence>
<evidence type="ECO:0000256" key="9">
    <source>
        <dbReference type="RuleBase" id="RU363035"/>
    </source>
</evidence>
<dbReference type="PANTHER" id="PTHR42765:SF1">
    <property type="entry name" value="ISOLEUCINE--TRNA LIGASE, MITOCHONDRIAL"/>
    <property type="match status" value="1"/>
</dbReference>
<evidence type="ECO:0000256" key="5">
    <source>
        <dbReference type="ARBA" id="ARBA00022840"/>
    </source>
</evidence>
<dbReference type="Gene3D" id="1.10.730.20">
    <property type="match status" value="1"/>
</dbReference>
<dbReference type="GO" id="GO:0005739">
    <property type="term" value="C:mitochondrion"/>
    <property type="evidence" value="ECO:0000318"/>
    <property type="project" value="GO_Central"/>
</dbReference>
<dbReference type="Pfam" id="PF00133">
    <property type="entry name" value="tRNA-synt_1"/>
    <property type="match status" value="1"/>
</dbReference>
<feature type="domain" description="Aminoacyl-tRNA synthetase class Ia" evidence="10">
    <location>
        <begin position="64"/>
        <end position="682"/>
    </location>
</feature>
<dbReference type="InterPro" id="IPR033708">
    <property type="entry name" value="Anticodon_Ile_BEm"/>
</dbReference>
<evidence type="ECO:0000259" key="10">
    <source>
        <dbReference type="Pfam" id="PF00133"/>
    </source>
</evidence>
<dbReference type="GO" id="GO:0002161">
    <property type="term" value="F:aminoacyl-tRNA deacylase activity"/>
    <property type="evidence" value="ECO:0007669"/>
    <property type="project" value="InterPro"/>
</dbReference>
<keyword evidence="5 9" id="KW-0067">ATP-binding</keyword>
<feature type="domain" description="Methionyl/Valyl/Leucyl/Isoleucyl-tRNA synthetase anticodon-binding" evidence="11">
    <location>
        <begin position="726"/>
        <end position="889"/>
    </location>
</feature>
<evidence type="ECO:0000256" key="1">
    <source>
        <dbReference type="ARBA" id="ARBA00005594"/>
    </source>
</evidence>
<dbReference type="HOGENOM" id="CLU_001493_7_2_1"/>
<dbReference type="SUPFAM" id="SSF50677">
    <property type="entry name" value="ValRS/IleRS/LeuRS editing domain"/>
    <property type="match status" value="1"/>
</dbReference>
<dbReference type="PROSITE" id="PS00178">
    <property type="entry name" value="AA_TRNA_LIGASE_I"/>
    <property type="match status" value="1"/>
</dbReference>
<dbReference type="STRING" id="402676.B6K6F3"/>
<dbReference type="InterPro" id="IPR050081">
    <property type="entry name" value="Ile-tRNA_ligase"/>
</dbReference>
<gene>
    <name evidence="13" type="primary">ism1</name>
    <name evidence="12" type="ORF">SJAG_04285</name>
</gene>
<dbReference type="SUPFAM" id="SSF47323">
    <property type="entry name" value="Anticodon-binding domain of a subclass of class I aminoacyl-tRNA synthetases"/>
    <property type="match status" value="1"/>
</dbReference>
<evidence type="ECO:0000256" key="8">
    <source>
        <dbReference type="ARBA" id="ARBA00032665"/>
    </source>
</evidence>
<dbReference type="eggNOG" id="KOG0433">
    <property type="taxonomic scope" value="Eukaryota"/>
</dbReference>
<dbReference type="NCBIfam" id="TIGR00392">
    <property type="entry name" value="ileS"/>
    <property type="match status" value="1"/>
</dbReference>
<dbReference type="Gene3D" id="3.90.740.10">
    <property type="entry name" value="Valyl/Leucyl/Isoleucyl-tRNA synthetase, editing domain"/>
    <property type="match status" value="1"/>
</dbReference>
<accession>B6K6F3</accession>
<dbReference type="PANTHER" id="PTHR42765">
    <property type="entry name" value="SOLEUCYL-TRNA SYNTHETASE"/>
    <property type="match status" value="1"/>
</dbReference>
<name>B6K6F3_SCHJY</name>
<dbReference type="GO" id="GO:0006428">
    <property type="term" value="P:isoleucyl-tRNA aminoacylation"/>
    <property type="evidence" value="ECO:0000318"/>
    <property type="project" value="GO_Central"/>
</dbReference>
<dbReference type="PRINTS" id="PR00984">
    <property type="entry name" value="TRNASYNTHILE"/>
</dbReference>
<dbReference type="InterPro" id="IPR001412">
    <property type="entry name" value="aa-tRNA-synth_I_CS"/>
</dbReference>
<dbReference type="GO" id="GO:0004822">
    <property type="term" value="F:isoleucine-tRNA ligase activity"/>
    <property type="evidence" value="ECO:0000318"/>
    <property type="project" value="GO_Central"/>
</dbReference>